<evidence type="ECO:0000256" key="6">
    <source>
        <dbReference type="ARBA" id="ARBA00023098"/>
    </source>
</evidence>
<feature type="transmembrane region" description="Helical" evidence="8">
    <location>
        <begin position="159"/>
        <end position="181"/>
    </location>
</feature>
<dbReference type="InterPro" id="IPR005804">
    <property type="entry name" value="FA_desaturase_dom"/>
</dbReference>
<evidence type="ECO:0000256" key="3">
    <source>
        <dbReference type="ARBA" id="ARBA00022692"/>
    </source>
</evidence>
<dbReference type="Pfam" id="PF00173">
    <property type="entry name" value="Cyt-b5"/>
    <property type="match status" value="1"/>
</dbReference>
<name>A0A1S5VYV5_PARLI</name>
<dbReference type="CDD" id="cd03506">
    <property type="entry name" value="Delta6-FADS-like"/>
    <property type="match status" value="1"/>
</dbReference>
<feature type="transmembrane region" description="Helical" evidence="8">
    <location>
        <begin position="306"/>
        <end position="326"/>
    </location>
</feature>
<dbReference type="InterPro" id="IPR036400">
    <property type="entry name" value="Cyt_B5-like_heme/steroid_sf"/>
</dbReference>
<dbReference type="SUPFAM" id="SSF55856">
    <property type="entry name" value="Cytochrome b5-like heme/steroid binding domain"/>
    <property type="match status" value="1"/>
</dbReference>
<evidence type="ECO:0000259" key="9">
    <source>
        <dbReference type="PROSITE" id="PS50255"/>
    </source>
</evidence>
<feature type="transmembrane region" description="Helical" evidence="8">
    <location>
        <begin position="268"/>
        <end position="286"/>
    </location>
</feature>
<dbReference type="EMBL" id="KY216020">
    <property type="protein sequence ID" value="AQP31155.1"/>
    <property type="molecule type" value="mRNA"/>
</dbReference>
<keyword evidence="5" id="KW-0560">Oxidoreductase</keyword>
<reference evidence="10" key="1">
    <citation type="journal article" date="2017" name="PLoS ONE">
        <title>Biosynthesis of Polyunsaturated Fatty Acids in Sea Urchins: Molecular and Functional Characterisation of Three Fatty Acyl Desaturases from Paracentrotus lividus (Lamark 1816).</title>
        <authorList>
            <person name="Kabeya N."/>
            <person name="Sanz-Jorquera A."/>
            <person name="Carboni S."/>
            <person name="Davie A."/>
            <person name="Oboh A."/>
            <person name="Monroig O."/>
        </authorList>
    </citation>
    <scope>NUCLEOTIDE SEQUENCE</scope>
</reference>
<keyword evidence="7 8" id="KW-0472">Membrane</keyword>
<dbReference type="Gene3D" id="3.10.120.10">
    <property type="entry name" value="Cytochrome b5-like heme/steroid binding domain"/>
    <property type="match status" value="1"/>
</dbReference>
<dbReference type="InterPro" id="IPR012171">
    <property type="entry name" value="Fatty_acid_desaturase"/>
</dbReference>
<organism evidence="10">
    <name type="scientific">Paracentrotus lividus</name>
    <name type="common">Common sea urchin</name>
    <dbReference type="NCBI Taxonomy" id="7656"/>
    <lineage>
        <taxon>Eukaryota</taxon>
        <taxon>Metazoa</taxon>
        <taxon>Echinodermata</taxon>
        <taxon>Eleutherozoa</taxon>
        <taxon>Echinozoa</taxon>
        <taxon>Echinoidea</taxon>
        <taxon>Euechinoidea</taxon>
        <taxon>Echinacea</taxon>
        <taxon>Camarodonta</taxon>
        <taxon>Echinidea</taxon>
        <taxon>Echinidae</taxon>
        <taxon>Paracentrotus</taxon>
    </lineage>
</organism>
<dbReference type="SMART" id="SM01117">
    <property type="entry name" value="Cyt-b5"/>
    <property type="match status" value="1"/>
</dbReference>
<evidence type="ECO:0000256" key="5">
    <source>
        <dbReference type="ARBA" id="ARBA00023002"/>
    </source>
</evidence>
<evidence type="ECO:0000313" key="10">
    <source>
        <dbReference type="EMBL" id="AQP31155.1"/>
    </source>
</evidence>
<comment type="similarity">
    <text evidence="2">Belongs to the fatty acid desaturase type 1 family.</text>
</comment>
<dbReference type="AlphaFoldDB" id="A0A1S5VYV5"/>
<evidence type="ECO:0000256" key="7">
    <source>
        <dbReference type="ARBA" id="ARBA00023136"/>
    </source>
</evidence>
<evidence type="ECO:0000256" key="2">
    <source>
        <dbReference type="ARBA" id="ARBA00009295"/>
    </source>
</evidence>
<dbReference type="GO" id="GO:0016020">
    <property type="term" value="C:membrane"/>
    <property type="evidence" value="ECO:0007669"/>
    <property type="project" value="UniProtKB-SubCell"/>
</dbReference>
<evidence type="ECO:0000256" key="8">
    <source>
        <dbReference type="SAM" id="Phobius"/>
    </source>
</evidence>
<dbReference type="Pfam" id="PF00487">
    <property type="entry name" value="FA_desaturase"/>
    <property type="match status" value="1"/>
</dbReference>
<dbReference type="PIRSF" id="PIRSF015921">
    <property type="entry name" value="FA_sphinglp_des"/>
    <property type="match status" value="1"/>
</dbReference>
<sequence>MGLGANQQGDGEVQGAIHKAKRFVGDVTWEEVKKHDGKVVKDKWLVIDNQVYDITQWAKRHPGGFKVITHYAGQDGSEAFTAFHNDEQYVRKFMKAIHIGQIAKEHEEHKDVVKDFAELRKTAEKMGLFNANFLFFFLHMSHIIGLEIASYFVMRTYGFCWWTFLVCMAMHGTLQAQVGWFQHDLGHLSCFKSSKWNHVFHYVFMSTVKGASAKWWNHMHYQHHAKPNVMNKDPDVRLEKLFVVGEKMPKMVAESGQSTMPYQHQHKYFFLIGPPLLFPLYFQFMIYRHMIKQKEWIDLAFNSLYYIRFLACYVPLMKWWQLLLFYESFRVMESIWFTWVSQSNHIPMEIDEDLARPWLELQLRATCNLEQSFFNDWFTGHLNFQIEHHLFPTMPRHNYVHIAPLVKTLCKKHGIDYKTKTLLQGFADIVHSLKSSGEIWYDAYYHLQDQYSTD</sequence>
<keyword evidence="6" id="KW-0443">Lipid metabolism</keyword>
<dbReference type="GO" id="GO:0006629">
    <property type="term" value="P:lipid metabolic process"/>
    <property type="evidence" value="ECO:0007669"/>
    <property type="project" value="UniProtKB-KW"/>
</dbReference>
<dbReference type="PANTHER" id="PTHR19353">
    <property type="entry name" value="FATTY ACID DESATURASE 2"/>
    <property type="match status" value="1"/>
</dbReference>
<feature type="transmembrane region" description="Helical" evidence="8">
    <location>
        <begin position="129"/>
        <end position="153"/>
    </location>
</feature>
<comment type="subcellular location">
    <subcellularLocation>
        <location evidence="1">Membrane</location>
        <topology evidence="1">Multi-pass membrane protein</topology>
    </subcellularLocation>
</comment>
<proteinExistence type="evidence at transcript level"/>
<evidence type="ECO:0000256" key="4">
    <source>
        <dbReference type="ARBA" id="ARBA00022989"/>
    </source>
</evidence>
<feature type="domain" description="Cytochrome b5 heme-binding" evidence="9">
    <location>
        <begin position="27"/>
        <end position="103"/>
    </location>
</feature>
<keyword evidence="4 8" id="KW-1133">Transmembrane helix</keyword>
<dbReference type="PANTHER" id="PTHR19353:SF88">
    <property type="entry name" value="DELTA(5) FATTY ACID DESATURASE FAT-4"/>
    <property type="match status" value="1"/>
</dbReference>
<dbReference type="GO" id="GO:0016717">
    <property type="term" value="F:oxidoreductase activity, acting on paired donors, with oxidation of a pair of donors resulting in the reduction of molecular oxygen to two molecules of water"/>
    <property type="evidence" value="ECO:0007669"/>
    <property type="project" value="TreeGrafter"/>
</dbReference>
<evidence type="ECO:0000256" key="1">
    <source>
        <dbReference type="ARBA" id="ARBA00004141"/>
    </source>
</evidence>
<dbReference type="PRINTS" id="PR00363">
    <property type="entry name" value="CYTOCHROMEB5"/>
</dbReference>
<keyword evidence="3 8" id="KW-0812">Transmembrane</keyword>
<protein>
    <submittedName>
        <fullName evidence="10">Fatty acid desaturase A</fullName>
    </submittedName>
</protein>
<dbReference type="PROSITE" id="PS50255">
    <property type="entry name" value="CYTOCHROME_B5_2"/>
    <property type="match status" value="1"/>
</dbReference>
<dbReference type="InterPro" id="IPR001199">
    <property type="entry name" value="Cyt_B5-like_heme/steroid-bd"/>
</dbReference>
<accession>A0A1S5VYV5</accession>